<reference evidence="2 3" key="1">
    <citation type="journal article" date="2019" name="Nat. Ecol. Evol.">
        <title>Megaphylogeny resolves global patterns of mushroom evolution.</title>
        <authorList>
            <person name="Varga T."/>
            <person name="Krizsan K."/>
            <person name="Foldi C."/>
            <person name="Dima B."/>
            <person name="Sanchez-Garcia M."/>
            <person name="Sanchez-Ramirez S."/>
            <person name="Szollosi G.J."/>
            <person name="Szarkandi J.G."/>
            <person name="Papp V."/>
            <person name="Albert L."/>
            <person name="Andreopoulos W."/>
            <person name="Angelini C."/>
            <person name="Antonin V."/>
            <person name="Barry K.W."/>
            <person name="Bougher N.L."/>
            <person name="Buchanan P."/>
            <person name="Buyck B."/>
            <person name="Bense V."/>
            <person name="Catcheside P."/>
            <person name="Chovatia M."/>
            <person name="Cooper J."/>
            <person name="Damon W."/>
            <person name="Desjardin D."/>
            <person name="Finy P."/>
            <person name="Geml J."/>
            <person name="Haridas S."/>
            <person name="Hughes K."/>
            <person name="Justo A."/>
            <person name="Karasinski D."/>
            <person name="Kautmanova I."/>
            <person name="Kiss B."/>
            <person name="Kocsube S."/>
            <person name="Kotiranta H."/>
            <person name="LaButti K.M."/>
            <person name="Lechner B.E."/>
            <person name="Liimatainen K."/>
            <person name="Lipzen A."/>
            <person name="Lukacs Z."/>
            <person name="Mihaltcheva S."/>
            <person name="Morgado L.N."/>
            <person name="Niskanen T."/>
            <person name="Noordeloos M.E."/>
            <person name="Ohm R.A."/>
            <person name="Ortiz-Santana B."/>
            <person name="Ovrebo C."/>
            <person name="Racz N."/>
            <person name="Riley R."/>
            <person name="Savchenko A."/>
            <person name="Shiryaev A."/>
            <person name="Soop K."/>
            <person name="Spirin V."/>
            <person name="Szebenyi C."/>
            <person name="Tomsovsky M."/>
            <person name="Tulloss R.E."/>
            <person name="Uehling J."/>
            <person name="Grigoriev I.V."/>
            <person name="Vagvolgyi C."/>
            <person name="Papp T."/>
            <person name="Martin F.M."/>
            <person name="Miettinen O."/>
            <person name="Hibbett D.S."/>
            <person name="Nagy L.G."/>
        </authorList>
    </citation>
    <scope>NUCLEOTIDE SEQUENCE [LARGE SCALE GENOMIC DNA]</scope>
    <source>
        <strain evidence="2 3">HHB13444</strain>
    </source>
</reference>
<dbReference type="EMBL" id="ML213251">
    <property type="protein sequence ID" value="TFK77717.1"/>
    <property type="molecule type" value="Genomic_DNA"/>
</dbReference>
<sequence length="117" mass="12947">MLRPFSARLAQAFRSRRAPQSQFRRFASSTPNTEELQKQAQDTLASVQKGLGQAVETGKRLLGPVGEKAAASLGDAFCDPTAYREPLSYNFAVFREVLKQVYVAERLQPPPLSAFQS</sequence>
<dbReference type="AlphaFoldDB" id="A0A5C3NLZ8"/>
<accession>A0A5C3NLZ8</accession>
<keyword evidence="3" id="KW-1185">Reference proteome</keyword>
<gene>
    <name evidence="2" type="ORF">K466DRAFT_607794</name>
</gene>
<dbReference type="InParanoid" id="A0A5C3NLZ8"/>
<evidence type="ECO:0000313" key="2">
    <source>
        <dbReference type="EMBL" id="TFK77717.1"/>
    </source>
</evidence>
<dbReference type="STRING" id="1314778.A0A5C3NLZ8"/>
<proteinExistence type="predicted"/>
<dbReference type="FunCoup" id="A0A5C3NLZ8">
    <property type="interactions" value="1"/>
</dbReference>
<evidence type="ECO:0000256" key="1">
    <source>
        <dbReference type="SAM" id="MobiDB-lite"/>
    </source>
</evidence>
<feature type="region of interest" description="Disordered" evidence="1">
    <location>
        <begin position="16"/>
        <end position="37"/>
    </location>
</feature>
<feature type="non-terminal residue" evidence="2">
    <location>
        <position position="117"/>
    </location>
</feature>
<evidence type="ECO:0000313" key="3">
    <source>
        <dbReference type="Proteomes" id="UP000308197"/>
    </source>
</evidence>
<name>A0A5C3NLZ8_9APHY</name>
<organism evidence="2 3">
    <name type="scientific">Polyporus arcularius HHB13444</name>
    <dbReference type="NCBI Taxonomy" id="1314778"/>
    <lineage>
        <taxon>Eukaryota</taxon>
        <taxon>Fungi</taxon>
        <taxon>Dikarya</taxon>
        <taxon>Basidiomycota</taxon>
        <taxon>Agaricomycotina</taxon>
        <taxon>Agaricomycetes</taxon>
        <taxon>Polyporales</taxon>
        <taxon>Polyporaceae</taxon>
        <taxon>Polyporus</taxon>
    </lineage>
</organism>
<dbReference type="Proteomes" id="UP000308197">
    <property type="component" value="Unassembled WGS sequence"/>
</dbReference>
<protein>
    <submittedName>
        <fullName evidence="2">Uncharacterized protein</fullName>
    </submittedName>
</protein>
<feature type="compositionally biased region" description="Polar residues" evidence="1">
    <location>
        <begin position="18"/>
        <end position="37"/>
    </location>
</feature>